<dbReference type="InterPro" id="IPR050638">
    <property type="entry name" value="AA-Vitamin_Transporters"/>
</dbReference>
<protein>
    <submittedName>
        <fullName evidence="9">Membrane protein</fullName>
    </submittedName>
</protein>
<feature type="transmembrane region" description="Helical" evidence="7">
    <location>
        <begin position="294"/>
        <end position="310"/>
    </location>
</feature>
<feature type="transmembrane region" description="Helical" evidence="7">
    <location>
        <begin position="117"/>
        <end position="138"/>
    </location>
</feature>
<dbReference type="Pfam" id="PF00892">
    <property type="entry name" value="EamA"/>
    <property type="match status" value="2"/>
</dbReference>
<accession>A0A917Q8D5</accession>
<evidence type="ECO:0000313" key="9">
    <source>
        <dbReference type="EMBL" id="GGK34869.1"/>
    </source>
</evidence>
<feature type="domain" description="EamA" evidence="8">
    <location>
        <begin position="176"/>
        <end position="309"/>
    </location>
</feature>
<evidence type="ECO:0000313" key="10">
    <source>
        <dbReference type="Proteomes" id="UP000600449"/>
    </source>
</evidence>
<dbReference type="Proteomes" id="UP000600449">
    <property type="component" value="Unassembled WGS sequence"/>
</dbReference>
<feature type="domain" description="EamA" evidence="8">
    <location>
        <begin position="28"/>
        <end position="160"/>
    </location>
</feature>
<evidence type="ECO:0000259" key="8">
    <source>
        <dbReference type="Pfam" id="PF00892"/>
    </source>
</evidence>
<keyword evidence="3 7" id="KW-0812">Transmembrane</keyword>
<feature type="transmembrane region" description="Helical" evidence="7">
    <location>
        <begin position="204"/>
        <end position="224"/>
    </location>
</feature>
<gene>
    <name evidence="9" type="ORF">GCM10011322_22060</name>
</gene>
<dbReference type="AlphaFoldDB" id="A0A917Q8D5"/>
<comment type="subcellular location">
    <subcellularLocation>
        <location evidence="1">Membrane</location>
        <topology evidence="1">Multi-pass membrane protein</topology>
    </subcellularLocation>
</comment>
<name>A0A917Q8D5_9HYPH</name>
<evidence type="ECO:0000256" key="2">
    <source>
        <dbReference type="ARBA" id="ARBA00007362"/>
    </source>
</evidence>
<feature type="transmembrane region" description="Helical" evidence="7">
    <location>
        <begin position="150"/>
        <end position="173"/>
    </location>
</feature>
<feature type="transmembrane region" description="Helical" evidence="7">
    <location>
        <begin position="236"/>
        <end position="257"/>
    </location>
</feature>
<sequence>MADARKRNQPQAPAAKTPRLPAGATSQAYLFLTITALSWGGNAVAGRLAVGEVSPMALTALRWLCVVTILVPLAWRDLRAHEATIRAHWRRIALMAVAGFTSFNALLYAAAHYTSAVNLTIIQGGIPVVVLVGALVVYGTRITTLQVAGMLVTLAGVATVAAQGSLATLLSLSFNPGDVLMMAAGLAYAGYTLALRSRPAMPQLAFFTAMAAVAFLASLPLLAFEVTTGSVIWPGPTGLAILAFVAVFPSLIAQLFFMRGVELIGPGRAGLFVNLVPVFGAMLAVAILSEPFHLYHAVALALVLGGIALAERGKGKVESTAGARR</sequence>
<evidence type="ECO:0000256" key="4">
    <source>
        <dbReference type="ARBA" id="ARBA00022989"/>
    </source>
</evidence>
<dbReference type="RefSeq" id="WP_188912705.1">
    <property type="nucleotide sequence ID" value="NZ_BMMF01000005.1"/>
</dbReference>
<dbReference type="SUPFAM" id="SSF103481">
    <property type="entry name" value="Multidrug resistance efflux transporter EmrE"/>
    <property type="match status" value="2"/>
</dbReference>
<comment type="caution">
    <text evidence="9">The sequence shown here is derived from an EMBL/GenBank/DDBJ whole genome shotgun (WGS) entry which is preliminary data.</text>
</comment>
<proteinExistence type="inferred from homology"/>
<evidence type="ECO:0000256" key="6">
    <source>
        <dbReference type="SAM" id="MobiDB-lite"/>
    </source>
</evidence>
<keyword evidence="4 7" id="KW-1133">Transmembrane helix</keyword>
<feature type="transmembrane region" description="Helical" evidence="7">
    <location>
        <begin position="179"/>
        <end position="197"/>
    </location>
</feature>
<dbReference type="GO" id="GO:0016020">
    <property type="term" value="C:membrane"/>
    <property type="evidence" value="ECO:0007669"/>
    <property type="project" value="UniProtKB-SubCell"/>
</dbReference>
<feature type="region of interest" description="Disordered" evidence="6">
    <location>
        <begin position="1"/>
        <end position="20"/>
    </location>
</feature>
<feature type="transmembrane region" description="Helical" evidence="7">
    <location>
        <begin position="53"/>
        <end position="71"/>
    </location>
</feature>
<evidence type="ECO:0000256" key="3">
    <source>
        <dbReference type="ARBA" id="ARBA00022692"/>
    </source>
</evidence>
<feature type="transmembrane region" description="Helical" evidence="7">
    <location>
        <begin position="269"/>
        <end position="288"/>
    </location>
</feature>
<comment type="similarity">
    <text evidence="2">Belongs to the EamA transporter family.</text>
</comment>
<dbReference type="EMBL" id="BMMF01000005">
    <property type="protein sequence ID" value="GGK34869.1"/>
    <property type="molecule type" value="Genomic_DNA"/>
</dbReference>
<evidence type="ECO:0000256" key="1">
    <source>
        <dbReference type="ARBA" id="ARBA00004141"/>
    </source>
</evidence>
<feature type="transmembrane region" description="Helical" evidence="7">
    <location>
        <begin position="20"/>
        <end position="41"/>
    </location>
</feature>
<organism evidence="9 10">
    <name type="scientific">Salinarimonas ramus</name>
    <dbReference type="NCBI Taxonomy" id="690164"/>
    <lineage>
        <taxon>Bacteria</taxon>
        <taxon>Pseudomonadati</taxon>
        <taxon>Pseudomonadota</taxon>
        <taxon>Alphaproteobacteria</taxon>
        <taxon>Hyphomicrobiales</taxon>
        <taxon>Salinarimonadaceae</taxon>
        <taxon>Salinarimonas</taxon>
    </lineage>
</organism>
<keyword evidence="10" id="KW-1185">Reference proteome</keyword>
<dbReference type="PANTHER" id="PTHR32322:SF2">
    <property type="entry name" value="EAMA DOMAIN-CONTAINING PROTEIN"/>
    <property type="match status" value="1"/>
</dbReference>
<keyword evidence="5 7" id="KW-0472">Membrane</keyword>
<evidence type="ECO:0000256" key="7">
    <source>
        <dbReference type="SAM" id="Phobius"/>
    </source>
</evidence>
<feature type="transmembrane region" description="Helical" evidence="7">
    <location>
        <begin position="92"/>
        <end position="111"/>
    </location>
</feature>
<dbReference type="InterPro" id="IPR000620">
    <property type="entry name" value="EamA_dom"/>
</dbReference>
<reference evidence="9 10" key="1">
    <citation type="journal article" date="2014" name="Int. J. Syst. Evol. Microbiol.">
        <title>Complete genome sequence of Corynebacterium casei LMG S-19264T (=DSM 44701T), isolated from a smear-ripened cheese.</title>
        <authorList>
            <consortium name="US DOE Joint Genome Institute (JGI-PGF)"/>
            <person name="Walter F."/>
            <person name="Albersmeier A."/>
            <person name="Kalinowski J."/>
            <person name="Ruckert C."/>
        </authorList>
    </citation>
    <scope>NUCLEOTIDE SEQUENCE [LARGE SCALE GENOMIC DNA]</scope>
    <source>
        <strain evidence="9 10">CGMCC 1.9161</strain>
    </source>
</reference>
<evidence type="ECO:0000256" key="5">
    <source>
        <dbReference type="ARBA" id="ARBA00023136"/>
    </source>
</evidence>
<dbReference type="InterPro" id="IPR037185">
    <property type="entry name" value="EmrE-like"/>
</dbReference>
<dbReference type="PANTHER" id="PTHR32322">
    <property type="entry name" value="INNER MEMBRANE TRANSPORTER"/>
    <property type="match status" value="1"/>
</dbReference>